<proteinExistence type="predicted"/>
<feature type="compositionally biased region" description="Pro residues" evidence="1">
    <location>
        <begin position="96"/>
        <end position="107"/>
    </location>
</feature>
<evidence type="ECO:0000313" key="3">
    <source>
        <dbReference type="Proteomes" id="UP000784294"/>
    </source>
</evidence>
<dbReference type="EMBL" id="CAAALY010271223">
    <property type="protein sequence ID" value="VEL41826.1"/>
    <property type="molecule type" value="Genomic_DNA"/>
</dbReference>
<dbReference type="AlphaFoldDB" id="A0A3S5AZV8"/>
<accession>A0A3S5AZV8</accession>
<dbReference type="Proteomes" id="UP000784294">
    <property type="component" value="Unassembled WGS sequence"/>
</dbReference>
<evidence type="ECO:0000256" key="1">
    <source>
        <dbReference type="SAM" id="MobiDB-lite"/>
    </source>
</evidence>
<keyword evidence="3" id="KW-1185">Reference proteome</keyword>
<feature type="region of interest" description="Disordered" evidence="1">
    <location>
        <begin position="83"/>
        <end position="113"/>
    </location>
</feature>
<reference evidence="2" key="1">
    <citation type="submission" date="2018-11" db="EMBL/GenBank/DDBJ databases">
        <authorList>
            <consortium name="Pathogen Informatics"/>
        </authorList>
    </citation>
    <scope>NUCLEOTIDE SEQUENCE</scope>
</reference>
<sequence>MGFTLPMGHLGQTSGHGLFCDGSDDSAAALSALWPLSSRASGLYQTGHPTVVSMLVRLAAHTRTSGPQLKSFAVALSRRPRLPLNTDPPIHSVPLHSPPQSSPPHLPSPHSAPVQTSWAKQHRLCNVGALELPPSCHATVSSCPRCCSIRPALVDVRLEPVPWPEFRRIDCSLPRQSW</sequence>
<protein>
    <submittedName>
        <fullName evidence="2">Uncharacterized protein</fullName>
    </submittedName>
</protein>
<name>A0A3S5AZV8_9PLAT</name>
<comment type="caution">
    <text evidence="2">The sequence shown here is derived from an EMBL/GenBank/DDBJ whole genome shotgun (WGS) entry which is preliminary data.</text>
</comment>
<evidence type="ECO:0000313" key="2">
    <source>
        <dbReference type="EMBL" id="VEL41826.1"/>
    </source>
</evidence>
<organism evidence="2 3">
    <name type="scientific">Protopolystoma xenopodis</name>
    <dbReference type="NCBI Taxonomy" id="117903"/>
    <lineage>
        <taxon>Eukaryota</taxon>
        <taxon>Metazoa</taxon>
        <taxon>Spiralia</taxon>
        <taxon>Lophotrochozoa</taxon>
        <taxon>Platyhelminthes</taxon>
        <taxon>Monogenea</taxon>
        <taxon>Polyopisthocotylea</taxon>
        <taxon>Polystomatidea</taxon>
        <taxon>Polystomatidae</taxon>
        <taxon>Protopolystoma</taxon>
    </lineage>
</organism>
<gene>
    <name evidence="2" type="ORF">PXEA_LOCUS35266</name>
</gene>